<gene>
    <name evidence="2" type="ORF">WICANDRAFT_90698</name>
</gene>
<dbReference type="EMBL" id="KV454209">
    <property type="protein sequence ID" value="ODQ61310.1"/>
    <property type="molecule type" value="Genomic_DNA"/>
</dbReference>
<protein>
    <submittedName>
        <fullName evidence="2">Uncharacterized protein</fullName>
    </submittedName>
</protein>
<keyword evidence="3" id="KW-1185">Reference proteome</keyword>
<dbReference type="AlphaFoldDB" id="A0A1E3P7N7"/>
<evidence type="ECO:0000313" key="3">
    <source>
        <dbReference type="Proteomes" id="UP000094112"/>
    </source>
</evidence>
<feature type="region of interest" description="Disordered" evidence="1">
    <location>
        <begin position="23"/>
        <end position="59"/>
    </location>
</feature>
<dbReference type="Proteomes" id="UP000094112">
    <property type="component" value="Unassembled WGS sequence"/>
</dbReference>
<organism evidence="2 3">
    <name type="scientific">Wickerhamomyces anomalus (strain ATCC 58044 / CBS 1984 / NCYC 433 / NRRL Y-366-8)</name>
    <name type="common">Yeast</name>
    <name type="synonym">Hansenula anomala</name>
    <dbReference type="NCBI Taxonomy" id="683960"/>
    <lineage>
        <taxon>Eukaryota</taxon>
        <taxon>Fungi</taxon>
        <taxon>Dikarya</taxon>
        <taxon>Ascomycota</taxon>
        <taxon>Saccharomycotina</taxon>
        <taxon>Saccharomycetes</taxon>
        <taxon>Phaffomycetales</taxon>
        <taxon>Wickerhamomycetaceae</taxon>
        <taxon>Wickerhamomyces</taxon>
    </lineage>
</organism>
<name>A0A1E3P7N7_WICAA</name>
<accession>A0A1E3P7N7</accession>
<proteinExistence type="predicted"/>
<evidence type="ECO:0000313" key="2">
    <source>
        <dbReference type="EMBL" id="ODQ61310.1"/>
    </source>
</evidence>
<dbReference type="RefSeq" id="XP_019040517.1">
    <property type="nucleotide sequence ID" value="XM_019186254.1"/>
</dbReference>
<evidence type="ECO:0000256" key="1">
    <source>
        <dbReference type="SAM" id="MobiDB-lite"/>
    </source>
</evidence>
<sequence>MSDPLDRLVMISQHVHNQKINKSTIPRGMPEIPANIQTNFSRPVPGGQVKSPTAIKPSN</sequence>
<reference evidence="2 3" key="1">
    <citation type="journal article" date="2016" name="Proc. Natl. Acad. Sci. U.S.A.">
        <title>Comparative genomics of biotechnologically important yeasts.</title>
        <authorList>
            <person name="Riley R."/>
            <person name="Haridas S."/>
            <person name="Wolfe K.H."/>
            <person name="Lopes M.R."/>
            <person name="Hittinger C.T."/>
            <person name="Goeker M."/>
            <person name="Salamov A.A."/>
            <person name="Wisecaver J.H."/>
            <person name="Long T.M."/>
            <person name="Calvey C.H."/>
            <person name="Aerts A.L."/>
            <person name="Barry K.W."/>
            <person name="Choi C."/>
            <person name="Clum A."/>
            <person name="Coughlan A.Y."/>
            <person name="Deshpande S."/>
            <person name="Douglass A.P."/>
            <person name="Hanson S.J."/>
            <person name="Klenk H.-P."/>
            <person name="LaButti K.M."/>
            <person name="Lapidus A."/>
            <person name="Lindquist E.A."/>
            <person name="Lipzen A.M."/>
            <person name="Meier-Kolthoff J.P."/>
            <person name="Ohm R.A."/>
            <person name="Otillar R.P."/>
            <person name="Pangilinan J.L."/>
            <person name="Peng Y."/>
            <person name="Rokas A."/>
            <person name="Rosa C.A."/>
            <person name="Scheuner C."/>
            <person name="Sibirny A.A."/>
            <person name="Slot J.C."/>
            <person name="Stielow J.B."/>
            <person name="Sun H."/>
            <person name="Kurtzman C.P."/>
            <person name="Blackwell M."/>
            <person name="Grigoriev I.V."/>
            <person name="Jeffries T.W."/>
        </authorList>
    </citation>
    <scope>NUCLEOTIDE SEQUENCE [LARGE SCALE GENOMIC DNA]</scope>
    <source>
        <strain evidence="3">ATCC 58044 / CBS 1984 / NCYC 433 / NRRL Y-366-8</strain>
    </source>
</reference>
<dbReference type="GeneID" id="30203500"/>